<evidence type="ECO:0000256" key="7">
    <source>
        <dbReference type="ARBA" id="ARBA00023160"/>
    </source>
</evidence>
<dbReference type="GO" id="GO:0008897">
    <property type="term" value="F:holo-[acyl-carrier-protein] synthase activity"/>
    <property type="evidence" value="ECO:0007669"/>
    <property type="project" value="UniProtKB-UniRule"/>
</dbReference>
<comment type="cofactor">
    <cofactor evidence="8">
        <name>Mg(2+)</name>
        <dbReference type="ChEBI" id="CHEBI:18420"/>
    </cofactor>
</comment>
<name>Q1Q0N2_KUEST</name>
<dbReference type="EMBL" id="CT573071">
    <property type="protein sequence ID" value="CAJ73553.1"/>
    <property type="molecule type" value="Genomic_DNA"/>
</dbReference>
<dbReference type="InterPro" id="IPR002582">
    <property type="entry name" value="ACPS"/>
</dbReference>
<keyword evidence="3 8" id="KW-0479">Metal-binding</keyword>
<dbReference type="NCBIfam" id="TIGR00556">
    <property type="entry name" value="pantethn_trn"/>
    <property type="match status" value="1"/>
</dbReference>
<dbReference type="Pfam" id="PF01648">
    <property type="entry name" value="ACPS"/>
    <property type="match status" value="1"/>
</dbReference>
<keyword evidence="1 8" id="KW-0444">Lipid biosynthesis</keyword>
<evidence type="ECO:0000313" key="10">
    <source>
        <dbReference type="EMBL" id="CAJ73553.1"/>
    </source>
</evidence>
<evidence type="ECO:0000256" key="6">
    <source>
        <dbReference type="ARBA" id="ARBA00023098"/>
    </source>
</evidence>
<evidence type="ECO:0000256" key="8">
    <source>
        <dbReference type="HAMAP-Rule" id="MF_00101"/>
    </source>
</evidence>
<proteinExistence type="inferred from homology"/>
<reference evidence="10" key="1">
    <citation type="journal article" date="2006" name="Nature">
        <title>Deciphering the evolution and metabolism of an anammox bacterium from a community genome.</title>
        <authorList>
            <person name="Strous M."/>
            <person name="Pelletier E."/>
            <person name="Mangenot S."/>
            <person name="Rattei T."/>
            <person name="Lehner A."/>
            <person name="Taylor M.W."/>
            <person name="Horn M."/>
            <person name="Daims H."/>
            <person name="Bartol-Mavel D."/>
            <person name="Wincker P."/>
            <person name="Barbe V."/>
            <person name="Fonknechten N."/>
            <person name="Vallenet D."/>
            <person name="Segurens B."/>
            <person name="Schenowitz-Truong C."/>
            <person name="Medigue C."/>
            <person name="Collingro A."/>
            <person name="Snel B."/>
            <person name="Dutilh B.E."/>
            <person name="OpDenCamp H.J.M."/>
            <person name="vanDerDrift C."/>
            <person name="Cirpus I."/>
            <person name="vanDePas-Schoonen K.T."/>
            <person name="Harhangi H.R."/>
            <person name="vanNiftrik L."/>
            <person name="Schmid M."/>
            <person name="Keltjens J."/>
            <person name="vanDeVossenberg J."/>
            <person name="Kartal B."/>
            <person name="Meier H."/>
            <person name="Frishman D."/>
            <person name="Huynen M.A."/>
            <person name="Mewes H."/>
            <person name="Weissenbach J."/>
            <person name="Jetten M.S.M."/>
            <person name="Wagner M."/>
            <person name="LePaslier D."/>
        </authorList>
    </citation>
    <scope>NUCLEOTIDE SEQUENCE</scope>
</reference>
<keyword evidence="2 8" id="KW-0808">Transferase</keyword>
<dbReference type="SUPFAM" id="SSF56214">
    <property type="entry name" value="4'-phosphopantetheinyl transferase"/>
    <property type="match status" value="1"/>
</dbReference>
<evidence type="ECO:0000256" key="2">
    <source>
        <dbReference type="ARBA" id="ARBA00022679"/>
    </source>
</evidence>
<protein>
    <recommendedName>
        <fullName evidence="8">Holo-[acyl-carrier-protein] synthase</fullName>
        <shortName evidence="8">Holo-ACP synthase</shortName>
        <ecNumber evidence="8">2.7.8.7</ecNumber>
    </recommendedName>
    <alternativeName>
        <fullName evidence="8">4'-phosphopantetheinyl transferase AcpS</fullName>
    </alternativeName>
</protein>
<keyword evidence="8" id="KW-0963">Cytoplasm</keyword>
<dbReference type="AlphaFoldDB" id="Q1Q0N2"/>
<dbReference type="InterPro" id="IPR037143">
    <property type="entry name" value="4-PPantetheinyl_Trfase_dom_sf"/>
</dbReference>
<dbReference type="NCBIfam" id="TIGR00516">
    <property type="entry name" value="acpS"/>
    <property type="match status" value="1"/>
</dbReference>
<evidence type="ECO:0000256" key="3">
    <source>
        <dbReference type="ARBA" id="ARBA00022723"/>
    </source>
</evidence>
<evidence type="ECO:0000256" key="1">
    <source>
        <dbReference type="ARBA" id="ARBA00022516"/>
    </source>
</evidence>
<feature type="domain" description="4'-phosphopantetheinyl transferase" evidence="9">
    <location>
        <begin position="8"/>
        <end position="120"/>
    </location>
</feature>
<feature type="binding site" evidence="8">
    <location>
        <position position="11"/>
    </location>
    <ligand>
        <name>Mg(2+)</name>
        <dbReference type="ChEBI" id="CHEBI:18420"/>
    </ligand>
</feature>
<keyword evidence="5 8" id="KW-0460">Magnesium</keyword>
<feature type="binding site" evidence="8">
    <location>
        <position position="59"/>
    </location>
    <ligand>
        <name>Mg(2+)</name>
        <dbReference type="ChEBI" id="CHEBI:18420"/>
    </ligand>
</feature>
<evidence type="ECO:0000256" key="4">
    <source>
        <dbReference type="ARBA" id="ARBA00022832"/>
    </source>
</evidence>
<dbReference type="Gene3D" id="3.90.470.20">
    <property type="entry name" value="4'-phosphopantetheinyl transferase domain"/>
    <property type="match status" value="1"/>
</dbReference>
<keyword evidence="6 8" id="KW-0443">Lipid metabolism</keyword>
<dbReference type="HAMAP" id="MF_00101">
    <property type="entry name" value="AcpS"/>
    <property type="match status" value="1"/>
</dbReference>
<comment type="catalytic activity">
    <reaction evidence="8">
        <text>apo-[ACP] + CoA = holo-[ACP] + adenosine 3',5'-bisphosphate + H(+)</text>
        <dbReference type="Rhea" id="RHEA:12068"/>
        <dbReference type="Rhea" id="RHEA-COMP:9685"/>
        <dbReference type="Rhea" id="RHEA-COMP:9690"/>
        <dbReference type="ChEBI" id="CHEBI:15378"/>
        <dbReference type="ChEBI" id="CHEBI:29999"/>
        <dbReference type="ChEBI" id="CHEBI:57287"/>
        <dbReference type="ChEBI" id="CHEBI:58343"/>
        <dbReference type="ChEBI" id="CHEBI:64479"/>
        <dbReference type="EC" id="2.7.8.7"/>
    </reaction>
</comment>
<comment type="function">
    <text evidence="8">Transfers the 4'-phosphopantetheine moiety from coenzyme A to a Ser of acyl-carrier-protein.</text>
</comment>
<dbReference type="GO" id="GO:0006633">
    <property type="term" value="P:fatty acid biosynthetic process"/>
    <property type="evidence" value="ECO:0007669"/>
    <property type="project" value="UniProtKB-UniRule"/>
</dbReference>
<dbReference type="GO" id="GO:0000287">
    <property type="term" value="F:magnesium ion binding"/>
    <property type="evidence" value="ECO:0007669"/>
    <property type="project" value="UniProtKB-UniRule"/>
</dbReference>
<gene>
    <name evidence="8 10" type="primary">acpS</name>
    <name evidence="10" type="ORF">kuste2802</name>
</gene>
<keyword evidence="7 8" id="KW-0275">Fatty acid biosynthesis</keyword>
<dbReference type="EC" id="2.7.8.7" evidence="8"/>
<keyword evidence="4 8" id="KW-0276">Fatty acid metabolism</keyword>
<evidence type="ECO:0000259" key="9">
    <source>
        <dbReference type="Pfam" id="PF01648"/>
    </source>
</evidence>
<dbReference type="InterPro" id="IPR008278">
    <property type="entry name" value="4-PPantetheinyl_Trfase_dom"/>
</dbReference>
<comment type="subcellular location">
    <subcellularLocation>
        <location evidence="8">Cytoplasm</location>
    </subcellularLocation>
</comment>
<accession>Q1Q0N2</accession>
<dbReference type="InterPro" id="IPR004568">
    <property type="entry name" value="Ppantetheine-prot_Trfase_dom"/>
</dbReference>
<comment type="similarity">
    <text evidence="8">Belongs to the P-Pant transferase superfamily. AcpS family.</text>
</comment>
<reference evidence="10" key="2">
    <citation type="submission" date="2006-01" db="EMBL/GenBank/DDBJ databases">
        <authorList>
            <person name="Genoscope"/>
        </authorList>
    </citation>
    <scope>NUCLEOTIDE SEQUENCE</scope>
</reference>
<evidence type="ECO:0000256" key="5">
    <source>
        <dbReference type="ARBA" id="ARBA00022842"/>
    </source>
</evidence>
<organism evidence="10">
    <name type="scientific">Kuenenia stuttgartiensis</name>
    <dbReference type="NCBI Taxonomy" id="174633"/>
    <lineage>
        <taxon>Bacteria</taxon>
        <taxon>Pseudomonadati</taxon>
        <taxon>Planctomycetota</taxon>
        <taxon>Candidatus Brocadiia</taxon>
        <taxon>Candidatus Brocadiales</taxon>
        <taxon>Candidatus Brocadiaceae</taxon>
        <taxon>Candidatus Kuenenia</taxon>
    </lineage>
</organism>
<dbReference type="GO" id="GO:0005737">
    <property type="term" value="C:cytoplasm"/>
    <property type="evidence" value="ECO:0007669"/>
    <property type="project" value="UniProtKB-SubCell"/>
</dbReference>
<sequence>MVRIYMFIGIDIVEINRIKKLCISNERFLNKIYTVKELEYCLPKKNRHQHLAARFATKEAMFKALGTGWTGKIKWTDVELLNDEKGKPYLNFYGNVKELVEEKNINTAEVSLSHCNEYAIAQVLLVPGAVSAASSKL</sequence>